<dbReference type="Proteomes" id="UP000028824">
    <property type="component" value="Unassembled WGS sequence"/>
</dbReference>
<sequence length="47" mass="5037">MTNRIALGLAAVIVLGAAADAVFDGGEGLLFLAQKTFDLINWVAFWR</sequence>
<evidence type="ECO:0000313" key="2">
    <source>
        <dbReference type="Proteomes" id="UP000028824"/>
    </source>
</evidence>
<keyword evidence="2" id="KW-1185">Reference proteome</keyword>
<dbReference type="STRING" id="1105367.CG50_02035"/>
<proteinExistence type="predicted"/>
<dbReference type="AlphaFoldDB" id="A0A086XWY0"/>
<organism evidence="1 2">
    <name type="scientific">Paenirhodobacter enshiensis</name>
    <dbReference type="NCBI Taxonomy" id="1105367"/>
    <lineage>
        <taxon>Bacteria</taxon>
        <taxon>Pseudomonadati</taxon>
        <taxon>Pseudomonadota</taxon>
        <taxon>Alphaproteobacteria</taxon>
        <taxon>Rhodobacterales</taxon>
        <taxon>Rhodobacter group</taxon>
        <taxon>Paenirhodobacter</taxon>
    </lineage>
</organism>
<dbReference type="RefSeq" id="WP_036637452.1">
    <property type="nucleotide sequence ID" value="NZ_JFZB01000014.1"/>
</dbReference>
<protein>
    <submittedName>
        <fullName evidence="1">Glyceraldehyde-3-phosphate dehydrogenase</fullName>
    </submittedName>
</protein>
<dbReference type="EMBL" id="JFZB01000014">
    <property type="protein sequence ID" value="KFI26530.1"/>
    <property type="molecule type" value="Genomic_DNA"/>
</dbReference>
<reference evidence="1 2" key="1">
    <citation type="submission" date="2014-03" db="EMBL/GenBank/DDBJ databases">
        <title>Genome of Paenirhodobacter enshiensis DW2-9.</title>
        <authorList>
            <person name="Wang D."/>
            <person name="Wang G."/>
        </authorList>
    </citation>
    <scope>NUCLEOTIDE SEQUENCE [LARGE SCALE GENOMIC DNA]</scope>
    <source>
        <strain evidence="1 2">DW2-9</strain>
    </source>
</reference>
<name>A0A086XWY0_9RHOB</name>
<gene>
    <name evidence="1" type="ORF">CG50_02035</name>
</gene>
<evidence type="ECO:0000313" key="1">
    <source>
        <dbReference type="EMBL" id="KFI26530.1"/>
    </source>
</evidence>
<comment type="caution">
    <text evidence="1">The sequence shown here is derived from an EMBL/GenBank/DDBJ whole genome shotgun (WGS) entry which is preliminary data.</text>
</comment>
<accession>A0A086XWY0</accession>